<dbReference type="AlphaFoldDB" id="A0A8T0I195"/>
<dbReference type="EMBL" id="CM026425">
    <property type="protein sequence ID" value="KAG0576896.1"/>
    <property type="molecule type" value="Genomic_DNA"/>
</dbReference>
<name>A0A8T0I195_CERPU</name>
<keyword evidence="3" id="KW-1185">Reference proteome</keyword>
<evidence type="ECO:0000313" key="3">
    <source>
        <dbReference type="Proteomes" id="UP000822688"/>
    </source>
</evidence>
<dbReference type="Proteomes" id="UP000822688">
    <property type="component" value="Chromosome 5"/>
</dbReference>
<feature type="compositionally biased region" description="Basic residues" evidence="1">
    <location>
        <begin position="75"/>
        <end position="85"/>
    </location>
</feature>
<comment type="caution">
    <text evidence="2">The sequence shown here is derived from an EMBL/GenBank/DDBJ whole genome shotgun (WGS) entry which is preliminary data.</text>
</comment>
<reference evidence="2" key="1">
    <citation type="submission" date="2020-06" db="EMBL/GenBank/DDBJ databases">
        <title>WGS assembly of Ceratodon purpureus strain R40.</title>
        <authorList>
            <person name="Carey S.B."/>
            <person name="Jenkins J."/>
            <person name="Shu S."/>
            <person name="Lovell J.T."/>
            <person name="Sreedasyam A."/>
            <person name="Maumus F."/>
            <person name="Tiley G.P."/>
            <person name="Fernandez-Pozo N."/>
            <person name="Barry K."/>
            <person name="Chen C."/>
            <person name="Wang M."/>
            <person name="Lipzen A."/>
            <person name="Daum C."/>
            <person name="Saski C.A."/>
            <person name="Payton A.C."/>
            <person name="Mcbreen J.C."/>
            <person name="Conrad R.E."/>
            <person name="Kollar L.M."/>
            <person name="Olsson S."/>
            <person name="Huttunen S."/>
            <person name="Landis J.B."/>
            <person name="Wickett N.J."/>
            <person name="Johnson M.G."/>
            <person name="Rensing S.A."/>
            <person name="Grimwood J."/>
            <person name="Schmutz J."/>
            <person name="Mcdaniel S.F."/>
        </authorList>
    </citation>
    <scope>NUCLEOTIDE SEQUENCE</scope>
    <source>
        <strain evidence="2">R40</strain>
    </source>
</reference>
<feature type="compositionally biased region" description="Polar residues" evidence="1">
    <location>
        <begin position="54"/>
        <end position="73"/>
    </location>
</feature>
<organism evidence="2 3">
    <name type="scientific">Ceratodon purpureus</name>
    <name type="common">Fire moss</name>
    <name type="synonym">Dicranum purpureum</name>
    <dbReference type="NCBI Taxonomy" id="3225"/>
    <lineage>
        <taxon>Eukaryota</taxon>
        <taxon>Viridiplantae</taxon>
        <taxon>Streptophyta</taxon>
        <taxon>Embryophyta</taxon>
        <taxon>Bryophyta</taxon>
        <taxon>Bryophytina</taxon>
        <taxon>Bryopsida</taxon>
        <taxon>Dicranidae</taxon>
        <taxon>Pseudoditrichales</taxon>
        <taxon>Ditrichaceae</taxon>
        <taxon>Ceratodon</taxon>
    </lineage>
</organism>
<sequence length="133" mass="15096">MLLQLLLHPNITSSISSPTPRSNSFQASRFLRDRHREIRFVDFTLVNPTAIPSLQKNRFPLNSQSRSTYSSPTRLGRRPRSKLPHIPHDPRKNRETTQSSSLSPSKRLTTVPIKKPQCSSGSARLLKQIETLA</sequence>
<evidence type="ECO:0000313" key="2">
    <source>
        <dbReference type="EMBL" id="KAG0576896.1"/>
    </source>
</evidence>
<gene>
    <name evidence="2" type="ORF">KC19_5G116000</name>
</gene>
<feature type="compositionally biased region" description="Basic and acidic residues" evidence="1">
    <location>
        <begin position="86"/>
        <end position="95"/>
    </location>
</feature>
<protein>
    <submittedName>
        <fullName evidence="2">Uncharacterized protein</fullName>
    </submittedName>
</protein>
<feature type="region of interest" description="Disordered" evidence="1">
    <location>
        <begin position="54"/>
        <end position="122"/>
    </location>
</feature>
<evidence type="ECO:0000256" key="1">
    <source>
        <dbReference type="SAM" id="MobiDB-lite"/>
    </source>
</evidence>
<proteinExistence type="predicted"/>
<accession>A0A8T0I195</accession>
<feature type="compositionally biased region" description="Polar residues" evidence="1">
    <location>
        <begin position="96"/>
        <end position="108"/>
    </location>
</feature>